<dbReference type="EMBL" id="OW240916">
    <property type="protein sequence ID" value="CAH2296781.1"/>
    <property type="molecule type" value="Genomic_DNA"/>
</dbReference>
<protein>
    <submittedName>
        <fullName evidence="2">Uncharacterized protein</fullName>
    </submittedName>
</protein>
<keyword evidence="3" id="KW-1185">Reference proteome</keyword>
<dbReference type="Proteomes" id="UP001295444">
    <property type="component" value="Chromosome 05"/>
</dbReference>
<sequence>ENLSQTFESFKDTVKKDSGPVAIQRKQTKKHRRERSPSLPELSSGECSAGSAVLKAQSVWLQALEESHGKIR</sequence>
<evidence type="ECO:0000313" key="2">
    <source>
        <dbReference type="EMBL" id="CAH2296781.1"/>
    </source>
</evidence>
<organism evidence="2 3">
    <name type="scientific">Pelobates cultripes</name>
    <name type="common">Western spadefoot toad</name>
    <dbReference type="NCBI Taxonomy" id="61616"/>
    <lineage>
        <taxon>Eukaryota</taxon>
        <taxon>Metazoa</taxon>
        <taxon>Chordata</taxon>
        <taxon>Craniata</taxon>
        <taxon>Vertebrata</taxon>
        <taxon>Euteleostomi</taxon>
        <taxon>Amphibia</taxon>
        <taxon>Batrachia</taxon>
        <taxon>Anura</taxon>
        <taxon>Pelobatoidea</taxon>
        <taxon>Pelobatidae</taxon>
        <taxon>Pelobates</taxon>
    </lineage>
</organism>
<dbReference type="AlphaFoldDB" id="A0AAD1W8T4"/>
<feature type="non-terminal residue" evidence="2">
    <location>
        <position position="1"/>
    </location>
</feature>
<evidence type="ECO:0000313" key="3">
    <source>
        <dbReference type="Proteomes" id="UP001295444"/>
    </source>
</evidence>
<evidence type="ECO:0000256" key="1">
    <source>
        <dbReference type="SAM" id="MobiDB-lite"/>
    </source>
</evidence>
<reference evidence="2" key="1">
    <citation type="submission" date="2022-03" db="EMBL/GenBank/DDBJ databases">
        <authorList>
            <person name="Alioto T."/>
            <person name="Alioto T."/>
            <person name="Gomez Garrido J."/>
        </authorList>
    </citation>
    <scope>NUCLEOTIDE SEQUENCE</scope>
</reference>
<proteinExistence type="predicted"/>
<accession>A0AAD1W8T4</accession>
<name>A0AAD1W8T4_PELCU</name>
<feature type="compositionally biased region" description="Basic and acidic residues" evidence="1">
    <location>
        <begin position="9"/>
        <end position="18"/>
    </location>
</feature>
<gene>
    <name evidence="2" type="ORF">PECUL_23A060969</name>
</gene>
<feature type="region of interest" description="Disordered" evidence="1">
    <location>
        <begin position="1"/>
        <end position="47"/>
    </location>
</feature>